<dbReference type="EMBL" id="CP012670">
    <property type="protein sequence ID" value="AUX24219.1"/>
    <property type="molecule type" value="Genomic_DNA"/>
</dbReference>
<feature type="chain" id="PRO_5020666063" description="Secreted protein" evidence="2">
    <location>
        <begin position="19"/>
        <end position="64"/>
    </location>
</feature>
<evidence type="ECO:0008006" key="5">
    <source>
        <dbReference type="Google" id="ProtNLM"/>
    </source>
</evidence>
<proteinExistence type="predicted"/>
<reference evidence="3 4" key="1">
    <citation type="submission" date="2015-09" db="EMBL/GenBank/DDBJ databases">
        <title>Sorangium comparison.</title>
        <authorList>
            <person name="Zaburannyi N."/>
            <person name="Bunk B."/>
            <person name="Overmann J."/>
            <person name="Mueller R."/>
        </authorList>
    </citation>
    <scope>NUCLEOTIDE SEQUENCE [LARGE SCALE GENOMIC DNA]</scope>
    <source>
        <strain evidence="3 4">So ceGT47</strain>
    </source>
</reference>
<accession>A0A4P2Q4F1</accession>
<gene>
    <name evidence="3" type="ORF">SOCEGT47_047560</name>
</gene>
<keyword evidence="2" id="KW-0732">Signal</keyword>
<protein>
    <recommendedName>
        <fullName evidence="5">Secreted protein</fullName>
    </recommendedName>
</protein>
<evidence type="ECO:0000256" key="1">
    <source>
        <dbReference type="SAM" id="MobiDB-lite"/>
    </source>
</evidence>
<dbReference type="RefSeq" id="WP_129349952.1">
    <property type="nucleotide sequence ID" value="NZ_CP012670.1"/>
</dbReference>
<organism evidence="3 4">
    <name type="scientific">Sorangium cellulosum</name>
    <name type="common">Polyangium cellulosum</name>
    <dbReference type="NCBI Taxonomy" id="56"/>
    <lineage>
        <taxon>Bacteria</taxon>
        <taxon>Pseudomonadati</taxon>
        <taxon>Myxococcota</taxon>
        <taxon>Polyangia</taxon>
        <taxon>Polyangiales</taxon>
        <taxon>Polyangiaceae</taxon>
        <taxon>Sorangium</taxon>
    </lineage>
</organism>
<feature type="compositionally biased region" description="Low complexity" evidence="1">
    <location>
        <begin position="31"/>
        <end position="64"/>
    </location>
</feature>
<feature type="region of interest" description="Disordered" evidence="1">
    <location>
        <begin position="19"/>
        <end position="64"/>
    </location>
</feature>
<evidence type="ECO:0000256" key="2">
    <source>
        <dbReference type="SAM" id="SignalP"/>
    </source>
</evidence>
<evidence type="ECO:0000313" key="3">
    <source>
        <dbReference type="EMBL" id="AUX24219.1"/>
    </source>
</evidence>
<evidence type="ECO:0000313" key="4">
    <source>
        <dbReference type="Proteomes" id="UP000295781"/>
    </source>
</evidence>
<name>A0A4P2Q4F1_SORCE</name>
<sequence>MKTFLTVLVALGAVCAFGCESKPEQPKPDPTKAAATAEAAQPAKAEPAKPAAAETAKPASTGGW</sequence>
<dbReference type="AlphaFoldDB" id="A0A4P2Q4F1"/>
<feature type="compositionally biased region" description="Basic and acidic residues" evidence="1">
    <location>
        <begin position="21"/>
        <end position="30"/>
    </location>
</feature>
<feature type="signal peptide" evidence="2">
    <location>
        <begin position="1"/>
        <end position="18"/>
    </location>
</feature>
<dbReference type="Proteomes" id="UP000295781">
    <property type="component" value="Chromosome"/>
</dbReference>